<proteinExistence type="predicted"/>
<comment type="caution">
    <text evidence="2">The sequence shown here is derived from an EMBL/GenBank/DDBJ whole genome shotgun (WGS) entry which is preliminary data.</text>
</comment>
<protein>
    <submittedName>
        <fullName evidence="2">Uncharacterized protein</fullName>
    </submittedName>
</protein>
<keyword evidence="3" id="KW-1185">Reference proteome</keyword>
<evidence type="ECO:0000313" key="3">
    <source>
        <dbReference type="Proteomes" id="UP000299102"/>
    </source>
</evidence>
<dbReference type="EMBL" id="BGZK01000298">
    <property type="protein sequence ID" value="GBP35048.1"/>
    <property type="molecule type" value="Genomic_DNA"/>
</dbReference>
<gene>
    <name evidence="2" type="ORF">EVAR_75251_1</name>
</gene>
<feature type="region of interest" description="Disordered" evidence="1">
    <location>
        <begin position="141"/>
        <end position="191"/>
    </location>
</feature>
<reference evidence="2 3" key="1">
    <citation type="journal article" date="2019" name="Commun. Biol.">
        <title>The bagworm genome reveals a unique fibroin gene that provides high tensile strength.</title>
        <authorList>
            <person name="Kono N."/>
            <person name="Nakamura H."/>
            <person name="Ohtoshi R."/>
            <person name="Tomita M."/>
            <person name="Numata K."/>
            <person name="Arakawa K."/>
        </authorList>
    </citation>
    <scope>NUCLEOTIDE SEQUENCE [LARGE SCALE GENOMIC DNA]</scope>
</reference>
<feature type="compositionally biased region" description="Gly residues" evidence="1">
    <location>
        <begin position="166"/>
        <end position="178"/>
    </location>
</feature>
<accession>A0A4C1V852</accession>
<organism evidence="2 3">
    <name type="scientific">Eumeta variegata</name>
    <name type="common">Bagworm moth</name>
    <name type="synonym">Eumeta japonica</name>
    <dbReference type="NCBI Taxonomy" id="151549"/>
    <lineage>
        <taxon>Eukaryota</taxon>
        <taxon>Metazoa</taxon>
        <taxon>Ecdysozoa</taxon>
        <taxon>Arthropoda</taxon>
        <taxon>Hexapoda</taxon>
        <taxon>Insecta</taxon>
        <taxon>Pterygota</taxon>
        <taxon>Neoptera</taxon>
        <taxon>Endopterygota</taxon>
        <taxon>Lepidoptera</taxon>
        <taxon>Glossata</taxon>
        <taxon>Ditrysia</taxon>
        <taxon>Tineoidea</taxon>
        <taxon>Psychidae</taxon>
        <taxon>Oiketicinae</taxon>
        <taxon>Eumeta</taxon>
    </lineage>
</organism>
<dbReference type="Proteomes" id="UP000299102">
    <property type="component" value="Unassembled WGS sequence"/>
</dbReference>
<evidence type="ECO:0000313" key="2">
    <source>
        <dbReference type="EMBL" id="GBP35048.1"/>
    </source>
</evidence>
<name>A0A4C1V852_EUMVA</name>
<evidence type="ECO:0000256" key="1">
    <source>
        <dbReference type="SAM" id="MobiDB-lite"/>
    </source>
</evidence>
<dbReference type="AlphaFoldDB" id="A0A4C1V852"/>
<sequence length="191" mass="20899">MLFHSVFSSGSILRFYTIFAIDPDSTFNCDPVLNLDFNSRPACILDSVPPGIYLRSNYSTRKHKTYSYANNVNKGDEVSASSVTTSKYVISSNVRKLQEYELIGAFYEYTTLKNSFVNSSHILRDRNELFGNIRVVTRHRGSAQALSARDADKAGGGGRRARAAAGRGGAGCADGGGPQMRHSADNLTYSH</sequence>